<dbReference type="PROSITE" id="PS50004">
    <property type="entry name" value="C2"/>
    <property type="match status" value="1"/>
</dbReference>
<proteinExistence type="predicted"/>
<dbReference type="Gene3D" id="2.60.40.150">
    <property type="entry name" value="C2 domain"/>
    <property type="match status" value="1"/>
</dbReference>
<evidence type="ECO:0000313" key="3">
    <source>
        <dbReference type="EMBL" id="PKI45395.1"/>
    </source>
</evidence>
<reference evidence="3 5" key="3">
    <citation type="submission" date="2017-11" db="EMBL/GenBank/DDBJ databases">
        <title>De-novo sequencing of pomegranate (Punica granatum L.) genome.</title>
        <authorList>
            <person name="Akparov Z."/>
            <person name="Amiraslanov A."/>
            <person name="Hajiyeva S."/>
            <person name="Abbasov M."/>
            <person name="Kaur K."/>
            <person name="Hamwieh A."/>
            <person name="Solovyev V."/>
            <person name="Salamov A."/>
            <person name="Braich B."/>
            <person name="Kosarev P."/>
            <person name="Mahmoud A."/>
            <person name="Hajiyev E."/>
            <person name="Babayeva S."/>
            <person name="Izzatullayeva V."/>
            <person name="Mammadov A."/>
            <person name="Mammadov A."/>
            <person name="Sharifova S."/>
            <person name="Ojaghi J."/>
            <person name="Eynullazada K."/>
            <person name="Bayramov B."/>
            <person name="Abdulazimova A."/>
            <person name="Shahmuradov I."/>
        </authorList>
    </citation>
    <scope>NUCLEOTIDE SEQUENCE [LARGE SCALE GENOMIC DNA]</scope>
    <source>
        <strain evidence="3">AG2017</strain>
        <strain evidence="5">cv. AG2017</strain>
        <tissue evidence="3">Leaf</tissue>
    </source>
</reference>
<dbReference type="AlphaFoldDB" id="A0A218XUD8"/>
<gene>
    <name evidence="2" type="ORF">CDL15_Pgr003651</name>
    <name evidence="3" type="ORF">CRG98_034200</name>
</gene>
<evidence type="ECO:0000313" key="5">
    <source>
        <dbReference type="Proteomes" id="UP000233551"/>
    </source>
</evidence>
<name>A0A218XUD8_PUNGR</name>
<evidence type="ECO:0000313" key="4">
    <source>
        <dbReference type="Proteomes" id="UP000197138"/>
    </source>
</evidence>
<evidence type="ECO:0000259" key="1">
    <source>
        <dbReference type="PROSITE" id="PS50004"/>
    </source>
</evidence>
<reference evidence="4" key="1">
    <citation type="journal article" date="2017" name="Plant J.">
        <title>The pomegranate (Punica granatum L.) genome and the genomics of punicalagin biosynthesis.</title>
        <authorList>
            <person name="Qin G."/>
            <person name="Xu C."/>
            <person name="Ming R."/>
            <person name="Tang H."/>
            <person name="Guyot R."/>
            <person name="Kramer E.M."/>
            <person name="Hu Y."/>
            <person name="Yi X."/>
            <person name="Qi Y."/>
            <person name="Xu X."/>
            <person name="Gao Z."/>
            <person name="Pan H."/>
            <person name="Jian J."/>
            <person name="Tian Y."/>
            <person name="Yue Z."/>
            <person name="Xu Y."/>
        </authorList>
    </citation>
    <scope>NUCLEOTIDE SEQUENCE [LARGE SCALE GENOMIC DNA]</scope>
    <source>
        <strain evidence="4">cv. Dabenzi</strain>
    </source>
</reference>
<protein>
    <recommendedName>
        <fullName evidence="1">C2 domain-containing protein</fullName>
    </recommendedName>
</protein>
<dbReference type="OrthoDB" id="884464at2759"/>
<dbReference type="EMBL" id="PGOL01002722">
    <property type="protein sequence ID" value="PKI45395.1"/>
    <property type="molecule type" value="Genomic_DNA"/>
</dbReference>
<evidence type="ECO:0000313" key="2">
    <source>
        <dbReference type="EMBL" id="OWM88239.1"/>
    </source>
</evidence>
<accession>A0A218XUD8</accession>
<feature type="domain" description="C2" evidence="1">
    <location>
        <begin position="1"/>
        <end position="111"/>
    </location>
</feature>
<dbReference type="STRING" id="22663.A0A218XUD8"/>
<dbReference type="Proteomes" id="UP000197138">
    <property type="component" value="Unassembled WGS sequence"/>
</dbReference>
<dbReference type="PANTHER" id="PTHR32246:SF17">
    <property type="entry name" value="BON1-ASSOCIATED PROTEIN 2"/>
    <property type="match status" value="1"/>
</dbReference>
<organism evidence="2 4">
    <name type="scientific">Punica granatum</name>
    <name type="common">Pomegranate</name>
    <dbReference type="NCBI Taxonomy" id="22663"/>
    <lineage>
        <taxon>Eukaryota</taxon>
        <taxon>Viridiplantae</taxon>
        <taxon>Streptophyta</taxon>
        <taxon>Embryophyta</taxon>
        <taxon>Tracheophyta</taxon>
        <taxon>Spermatophyta</taxon>
        <taxon>Magnoliopsida</taxon>
        <taxon>eudicotyledons</taxon>
        <taxon>Gunneridae</taxon>
        <taxon>Pentapetalae</taxon>
        <taxon>rosids</taxon>
        <taxon>malvids</taxon>
        <taxon>Myrtales</taxon>
        <taxon>Lythraceae</taxon>
        <taxon>Punica</taxon>
    </lineage>
</organism>
<dbReference type="EMBL" id="MTKT01000797">
    <property type="protein sequence ID" value="OWM88239.1"/>
    <property type="molecule type" value="Genomic_DNA"/>
</dbReference>
<dbReference type="SMART" id="SM00239">
    <property type="entry name" value="C2"/>
    <property type="match status" value="1"/>
</dbReference>
<sequence length="171" mass="18442">MQQRSLEVTVISGEDLRLGRKPVSKDVSVVVKTDFGCGYRCTTKVADAEGSGIGPQWDEKLASLPLQWDNRGVIALEVKCRTQLGDERLVGAARVPLSDFLGGYAPENHLHFLSYRLRDSIGQRNGIINFSARVKAPGKGSEVGGPSGSGGVAVGIPVWSVKSHVSKQYEY</sequence>
<dbReference type="InterPro" id="IPR000008">
    <property type="entry name" value="C2_dom"/>
</dbReference>
<dbReference type="Proteomes" id="UP000233551">
    <property type="component" value="Unassembled WGS sequence"/>
</dbReference>
<reference evidence="2" key="2">
    <citation type="submission" date="2017-06" db="EMBL/GenBank/DDBJ databases">
        <title>The pomegranate genome and the genomics of punicalagin biosynthesis.</title>
        <authorList>
            <person name="Xu C."/>
        </authorList>
    </citation>
    <scope>NUCLEOTIDE SEQUENCE [LARGE SCALE GENOMIC DNA]</scope>
    <source>
        <tissue evidence="2">Fresh leaf</tissue>
    </source>
</reference>
<dbReference type="InterPro" id="IPR035892">
    <property type="entry name" value="C2_domain_sf"/>
</dbReference>
<keyword evidence="5" id="KW-1185">Reference proteome</keyword>
<comment type="caution">
    <text evidence="2">The sequence shown here is derived from an EMBL/GenBank/DDBJ whole genome shotgun (WGS) entry which is preliminary data.</text>
</comment>
<dbReference type="PANTHER" id="PTHR32246">
    <property type="entry name" value="INGRESSION PROTEIN FIC1"/>
    <property type="match status" value="1"/>
</dbReference>
<dbReference type="SUPFAM" id="SSF49562">
    <property type="entry name" value="C2 domain (Calcium/lipid-binding domain, CaLB)"/>
    <property type="match status" value="1"/>
</dbReference>
<dbReference type="Pfam" id="PF00168">
    <property type="entry name" value="C2"/>
    <property type="match status" value="1"/>
</dbReference>
<dbReference type="GeneID" id="116203054"/>